<proteinExistence type="predicted"/>
<feature type="domain" description="AAA+ ATPase" evidence="1">
    <location>
        <begin position="21"/>
        <end position="151"/>
    </location>
</feature>
<accession>A0A1F6AUW1</accession>
<dbReference type="EMBL" id="MFJY01000004">
    <property type="protein sequence ID" value="OGG28460.1"/>
    <property type="molecule type" value="Genomic_DNA"/>
</dbReference>
<gene>
    <name evidence="2" type="ORF">A3A64_02605</name>
</gene>
<name>A0A1F6AUW1_9BACT</name>
<dbReference type="InterPro" id="IPR027417">
    <property type="entry name" value="P-loop_NTPase"/>
</dbReference>
<protein>
    <recommendedName>
        <fullName evidence="1">AAA+ ATPase domain-containing protein</fullName>
    </recommendedName>
</protein>
<dbReference type="Proteomes" id="UP000178305">
    <property type="component" value="Unassembled WGS sequence"/>
</dbReference>
<evidence type="ECO:0000313" key="3">
    <source>
        <dbReference type="Proteomes" id="UP000178305"/>
    </source>
</evidence>
<dbReference type="InterPro" id="IPR003593">
    <property type="entry name" value="AAA+_ATPase"/>
</dbReference>
<dbReference type="Gene3D" id="3.40.50.300">
    <property type="entry name" value="P-loop containing nucleotide triphosphate hydrolases"/>
    <property type="match status" value="1"/>
</dbReference>
<dbReference type="AlphaFoldDB" id="A0A1F6AUW1"/>
<dbReference type="SUPFAM" id="SSF52540">
    <property type="entry name" value="P-loop containing nucleoside triphosphate hydrolases"/>
    <property type="match status" value="1"/>
</dbReference>
<evidence type="ECO:0000313" key="2">
    <source>
        <dbReference type="EMBL" id="OGG28460.1"/>
    </source>
</evidence>
<sequence length="279" mass="31629">MLVGHKEKIKIFGELFRSDVLSHGYIFFGEEQVGKKSFALAFANFLEKGKFENSDGILSETKLITPEEGSIGIDTAKEAKRFLSQKPILSKRRVLIIDDAHKLTSQAQNAILKISEEPPQSSLIIVVSPTLDSLLPTLTSRLQRIYFPRVKTEEIEKLLRARGVESAEASRVAKAALGRPGRAIDTIENDEFRRFNRLVKDFIKSPSSRKDVLQSLIKENDDLKNRDLIDIFVSHIMAELALDPLKNNRTLSALCDRFTKMSDFTTNRRLQLETALWNL</sequence>
<evidence type="ECO:0000259" key="1">
    <source>
        <dbReference type="SMART" id="SM00382"/>
    </source>
</evidence>
<reference evidence="2 3" key="1">
    <citation type="journal article" date="2016" name="Nat. Commun.">
        <title>Thousands of microbial genomes shed light on interconnected biogeochemical processes in an aquifer system.</title>
        <authorList>
            <person name="Anantharaman K."/>
            <person name="Brown C.T."/>
            <person name="Hug L.A."/>
            <person name="Sharon I."/>
            <person name="Castelle C.J."/>
            <person name="Probst A.J."/>
            <person name="Thomas B.C."/>
            <person name="Singh A."/>
            <person name="Wilkins M.J."/>
            <person name="Karaoz U."/>
            <person name="Brodie E.L."/>
            <person name="Williams K.H."/>
            <person name="Hubbard S.S."/>
            <person name="Banfield J.F."/>
        </authorList>
    </citation>
    <scope>NUCLEOTIDE SEQUENCE [LARGE SCALE GENOMIC DNA]</scope>
</reference>
<dbReference type="PANTHER" id="PTHR11669">
    <property type="entry name" value="REPLICATION FACTOR C / DNA POLYMERASE III GAMMA-TAU SUBUNIT"/>
    <property type="match status" value="1"/>
</dbReference>
<dbReference type="InterPro" id="IPR050238">
    <property type="entry name" value="DNA_Rep/Repair_Clamp_Loader"/>
</dbReference>
<organism evidence="2 3">
    <name type="scientific">Candidatus Gottesmanbacteria bacterium RIFCSPLOWO2_01_FULL_48_11</name>
    <dbReference type="NCBI Taxonomy" id="1798395"/>
    <lineage>
        <taxon>Bacteria</taxon>
        <taxon>Candidatus Gottesmaniibacteriota</taxon>
    </lineage>
</organism>
<comment type="caution">
    <text evidence="2">The sequence shown here is derived from an EMBL/GenBank/DDBJ whole genome shotgun (WGS) entry which is preliminary data.</text>
</comment>
<dbReference type="Pfam" id="PF13177">
    <property type="entry name" value="DNA_pol3_delta2"/>
    <property type="match status" value="1"/>
</dbReference>
<dbReference type="PANTHER" id="PTHR11669:SF8">
    <property type="entry name" value="DNA POLYMERASE III SUBUNIT DELTA"/>
    <property type="match status" value="1"/>
</dbReference>
<dbReference type="GO" id="GO:0006261">
    <property type="term" value="P:DNA-templated DNA replication"/>
    <property type="evidence" value="ECO:0007669"/>
    <property type="project" value="TreeGrafter"/>
</dbReference>
<dbReference type="SMART" id="SM00382">
    <property type="entry name" value="AAA"/>
    <property type="match status" value="1"/>
</dbReference>